<evidence type="ECO:0000313" key="3">
    <source>
        <dbReference type="Proteomes" id="UP000294739"/>
    </source>
</evidence>
<dbReference type="Gene3D" id="3.20.20.150">
    <property type="entry name" value="Divalent-metal-dependent TIM barrel enzymes"/>
    <property type="match status" value="1"/>
</dbReference>
<keyword evidence="3" id="KW-1185">Reference proteome</keyword>
<organism evidence="2 3">
    <name type="scientific">Jiangella asiatica</name>
    <dbReference type="NCBI Taxonomy" id="2530372"/>
    <lineage>
        <taxon>Bacteria</taxon>
        <taxon>Bacillati</taxon>
        <taxon>Actinomycetota</taxon>
        <taxon>Actinomycetes</taxon>
        <taxon>Jiangellales</taxon>
        <taxon>Jiangellaceae</taxon>
        <taxon>Jiangella</taxon>
    </lineage>
</organism>
<proteinExistence type="predicted"/>
<name>A0A4R5DNT3_9ACTN</name>
<dbReference type="RefSeq" id="WP_131890017.1">
    <property type="nucleotide sequence ID" value="NZ_SMKZ01000001.1"/>
</dbReference>
<protein>
    <submittedName>
        <fullName evidence="2">Sugar phosphate isomerase/epimerase</fullName>
    </submittedName>
</protein>
<comment type="caution">
    <text evidence="2">The sequence shown here is derived from an EMBL/GenBank/DDBJ whole genome shotgun (WGS) entry which is preliminary data.</text>
</comment>
<evidence type="ECO:0000313" key="2">
    <source>
        <dbReference type="EMBL" id="TDE15879.1"/>
    </source>
</evidence>
<dbReference type="Proteomes" id="UP000294739">
    <property type="component" value="Unassembled WGS sequence"/>
</dbReference>
<feature type="domain" description="Xylose isomerase-like TIM barrel" evidence="1">
    <location>
        <begin position="33"/>
        <end position="243"/>
    </location>
</feature>
<dbReference type="GO" id="GO:0016853">
    <property type="term" value="F:isomerase activity"/>
    <property type="evidence" value="ECO:0007669"/>
    <property type="project" value="UniProtKB-KW"/>
</dbReference>
<dbReference type="InterPro" id="IPR013022">
    <property type="entry name" value="Xyl_isomerase-like_TIM-brl"/>
</dbReference>
<sequence>MELGVGSYAFRWAVGHPAFRPRVPLTVAGMVDEAGALGCGLLQIADNAELDSMDPDRLRALRDHADARGVRLQVGTSGLTEARLRRQLTVAAELGADIVRVVLDADGVHPSPAECVAILRAVAPDYEAAGVTVAIENHFLTPSDQLVSIVEGSGSRAVGVCLDTANSIMIGEWPAETIALLAPHCVNLHFKDYAVVSDQHGVGGHVVGRTLGEGWLDIPGLLTAVVAADQRLDGRLGVIVEQWLPLQGDETATLDAERAGREANIDAARRILRQNDPARMTP</sequence>
<evidence type="ECO:0000259" key="1">
    <source>
        <dbReference type="Pfam" id="PF01261"/>
    </source>
</evidence>
<dbReference type="SUPFAM" id="SSF51658">
    <property type="entry name" value="Xylose isomerase-like"/>
    <property type="match status" value="1"/>
</dbReference>
<accession>A0A4R5DNT3</accession>
<gene>
    <name evidence="2" type="ORF">E1269_00860</name>
</gene>
<dbReference type="OrthoDB" id="256906at2"/>
<dbReference type="Pfam" id="PF01261">
    <property type="entry name" value="AP_endonuc_2"/>
    <property type="match status" value="1"/>
</dbReference>
<dbReference type="EMBL" id="SMKZ01000001">
    <property type="protein sequence ID" value="TDE15879.1"/>
    <property type="molecule type" value="Genomic_DNA"/>
</dbReference>
<keyword evidence="2" id="KW-0413">Isomerase</keyword>
<reference evidence="2 3" key="1">
    <citation type="submission" date="2019-03" db="EMBL/GenBank/DDBJ databases">
        <title>Draft genome sequences of novel Actinobacteria.</title>
        <authorList>
            <person name="Sahin N."/>
            <person name="Ay H."/>
            <person name="Saygin H."/>
        </authorList>
    </citation>
    <scope>NUCLEOTIDE SEQUENCE [LARGE SCALE GENOMIC DNA]</scope>
    <source>
        <strain evidence="2 3">5K138</strain>
    </source>
</reference>
<dbReference type="AlphaFoldDB" id="A0A4R5DNT3"/>
<dbReference type="InterPro" id="IPR036237">
    <property type="entry name" value="Xyl_isomerase-like_sf"/>
</dbReference>
<dbReference type="PANTHER" id="PTHR12110:SF52">
    <property type="entry name" value="XYLOSE ISOMERASE"/>
    <property type="match status" value="1"/>
</dbReference>
<dbReference type="PANTHER" id="PTHR12110">
    <property type="entry name" value="HYDROXYPYRUVATE ISOMERASE"/>
    <property type="match status" value="1"/>
</dbReference>
<dbReference type="InParanoid" id="A0A4R5DNT3"/>
<dbReference type="InterPro" id="IPR050312">
    <property type="entry name" value="IolE/XylAMocC-like"/>
</dbReference>